<gene>
    <name evidence="2" type="ORF">SAMN04488134_11333</name>
</gene>
<feature type="transmembrane region" description="Helical" evidence="1">
    <location>
        <begin position="125"/>
        <end position="141"/>
    </location>
</feature>
<name>A0A1H8SKW1_9BACI</name>
<reference evidence="2 3" key="1">
    <citation type="submission" date="2016-10" db="EMBL/GenBank/DDBJ databases">
        <authorList>
            <person name="de Groot N.N."/>
        </authorList>
    </citation>
    <scope>NUCLEOTIDE SEQUENCE [LARGE SCALE GENOMIC DNA]</scope>
    <source>
        <strain evidence="2 3">CGMCC 1.10434</strain>
    </source>
</reference>
<feature type="transmembrane region" description="Helical" evidence="1">
    <location>
        <begin position="56"/>
        <end position="72"/>
    </location>
</feature>
<organism evidence="2 3">
    <name type="scientific">Amphibacillus marinus</name>
    <dbReference type="NCBI Taxonomy" id="872970"/>
    <lineage>
        <taxon>Bacteria</taxon>
        <taxon>Bacillati</taxon>
        <taxon>Bacillota</taxon>
        <taxon>Bacilli</taxon>
        <taxon>Bacillales</taxon>
        <taxon>Bacillaceae</taxon>
        <taxon>Amphibacillus</taxon>
    </lineage>
</organism>
<feature type="transmembrane region" description="Helical" evidence="1">
    <location>
        <begin position="161"/>
        <end position="182"/>
    </location>
</feature>
<dbReference type="RefSeq" id="WP_091499855.1">
    <property type="nucleotide sequence ID" value="NZ_FODJ01000013.1"/>
</dbReference>
<keyword evidence="3" id="KW-1185">Reference proteome</keyword>
<dbReference type="AlphaFoldDB" id="A0A1H8SKW1"/>
<dbReference type="Proteomes" id="UP000199300">
    <property type="component" value="Unassembled WGS sequence"/>
</dbReference>
<evidence type="ECO:0000256" key="1">
    <source>
        <dbReference type="SAM" id="Phobius"/>
    </source>
</evidence>
<evidence type="ECO:0000313" key="3">
    <source>
        <dbReference type="Proteomes" id="UP000199300"/>
    </source>
</evidence>
<feature type="transmembrane region" description="Helical" evidence="1">
    <location>
        <begin position="27"/>
        <end position="44"/>
    </location>
</feature>
<protein>
    <submittedName>
        <fullName evidence="2">Uncharacterized protein</fullName>
    </submittedName>
</protein>
<keyword evidence="1" id="KW-0472">Membrane</keyword>
<accession>A0A1H8SKW1</accession>
<keyword evidence="1" id="KW-1133">Transmembrane helix</keyword>
<dbReference type="EMBL" id="FODJ01000013">
    <property type="protein sequence ID" value="SEO79599.1"/>
    <property type="molecule type" value="Genomic_DNA"/>
</dbReference>
<sequence>MYIDQLRKDYIKIQLDFIQSHKNKKKYYTLSALVLIVYFIIFELVRRYAAFLDGKAFSLLTFFIFALCLFIIKKIRTRLVLREFDRAELQKKFEALFMSQSLTLSQFQIVQSSIGQRLKEKRNKLLVVLAVLGVFAYPVWHRLLSLMIGEQDLWVNLDDSFTLMSLVFLAIVISYQLVMAVLDMLQSEYTTLLSLRQSLEDYLLMTNSAKDQHLSAR</sequence>
<proteinExistence type="predicted"/>
<keyword evidence="1" id="KW-0812">Transmembrane</keyword>
<evidence type="ECO:0000313" key="2">
    <source>
        <dbReference type="EMBL" id="SEO79599.1"/>
    </source>
</evidence>